<sequence length="311" mass="34680">MSGFVPWDSQSLDDWTRRHARGATIELAGYRTHYIEKGEGPPLILLHGFFYDTYLWAENIDALARHFKVYALDLWGCGYSTRDPMDYGYALYAEQLRLFMDAMGLAHASIAGQSMGAGTAIKFCVEHRDRVDRLVLVDAAGMPNPLPAMAKFFNLPGLGEFLLTRKTDLFRRMALKDLFIHDASRITDDYYANVVRAHKIAGSVTAGFGIQRADFFDKLSDEVRALGSLDVPVMLVWGRQDKAIPLHCAQQMHALLPGSRLEILDRAGHVANFEQADAFNRLAIDFLRESASARTQVAGPPTERGTPMPVA</sequence>
<keyword evidence="2" id="KW-0378">Hydrolase</keyword>
<proteinExistence type="predicted"/>
<dbReference type="EMBL" id="JBHTIF010000003">
    <property type="protein sequence ID" value="MFD0726740.1"/>
    <property type="molecule type" value="Genomic_DNA"/>
</dbReference>
<dbReference type="Gene3D" id="3.40.50.1820">
    <property type="entry name" value="alpha/beta hydrolase"/>
    <property type="match status" value="1"/>
</dbReference>
<dbReference type="Pfam" id="PF00561">
    <property type="entry name" value="Abhydrolase_1"/>
    <property type="match status" value="1"/>
</dbReference>
<gene>
    <name evidence="2" type="ORF">ACFQ0E_14150</name>
</gene>
<dbReference type="GO" id="GO:0016787">
    <property type="term" value="F:hydrolase activity"/>
    <property type="evidence" value="ECO:0007669"/>
    <property type="project" value="UniProtKB-KW"/>
</dbReference>
<reference evidence="3" key="1">
    <citation type="journal article" date="2019" name="Int. J. Syst. Evol. Microbiol.">
        <title>The Global Catalogue of Microorganisms (GCM) 10K type strain sequencing project: providing services to taxonomists for standard genome sequencing and annotation.</title>
        <authorList>
            <consortium name="The Broad Institute Genomics Platform"/>
            <consortium name="The Broad Institute Genome Sequencing Center for Infectious Disease"/>
            <person name="Wu L."/>
            <person name="Ma J."/>
        </authorList>
    </citation>
    <scope>NUCLEOTIDE SEQUENCE [LARGE SCALE GENOMIC DNA]</scope>
    <source>
        <strain evidence="3">CCUG 55585</strain>
    </source>
</reference>
<dbReference type="Proteomes" id="UP001597110">
    <property type="component" value="Unassembled WGS sequence"/>
</dbReference>
<dbReference type="PANTHER" id="PTHR46438:SF2">
    <property type="entry name" value="ALPHA_BETA-HYDROLASES SUPERFAMILY PROTEIN"/>
    <property type="match status" value="1"/>
</dbReference>
<keyword evidence="3" id="KW-1185">Reference proteome</keyword>
<comment type="caution">
    <text evidence="2">The sequence shown here is derived from an EMBL/GenBank/DDBJ whole genome shotgun (WGS) entry which is preliminary data.</text>
</comment>
<feature type="domain" description="AB hydrolase-1" evidence="1">
    <location>
        <begin position="41"/>
        <end position="274"/>
    </location>
</feature>
<dbReference type="PRINTS" id="PR00111">
    <property type="entry name" value="ABHYDROLASE"/>
</dbReference>
<evidence type="ECO:0000259" key="1">
    <source>
        <dbReference type="Pfam" id="PF00561"/>
    </source>
</evidence>
<organism evidence="2 3">
    <name type="scientific">Lysobacter brunescens</name>
    <dbReference type="NCBI Taxonomy" id="262323"/>
    <lineage>
        <taxon>Bacteria</taxon>
        <taxon>Pseudomonadati</taxon>
        <taxon>Pseudomonadota</taxon>
        <taxon>Gammaproteobacteria</taxon>
        <taxon>Lysobacterales</taxon>
        <taxon>Lysobacteraceae</taxon>
        <taxon>Lysobacter</taxon>
    </lineage>
</organism>
<dbReference type="SUPFAM" id="SSF53474">
    <property type="entry name" value="alpha/beta-Hydrolases"/>
    <property type="match status" value="1"/>
</dbReference>
<protein>
    <submittedName>
        <fullName evidence="2">Alpha/beta fold hydrolase</fullName>
    </submittedName>
</protein>
<dbReference type="RefSeq" id="WP_386824887.1">
    <property type="nucleotide sequence ID" value="NZ_JBHTIF010000003.1"/>
</dbReference>
<accession>A0ABW2YES9</accession>
<dbReference type="InterPro" id="IPR029058">
    <property type="entry name" value="AB_hydrolase_fold"/>
</dbReference>
<name>A0ABW2YES9_9GAMM</name>
<dbReference type="PANTHER" id="PTHR46438">
    <property type="entry name" value="ALPHA/BETA-HYDROLASES SUPERFAMILY PROTEIN"/>
    <property type="match status" value="1"/>
</dbReference>
<evidence type="ECO:0000313" key="3">
    <source>
        <dbReference type="Proteomes" id="UP001597110"/>
    </source>
</evidence>
<evidence type="ECO:0000313" key="2">
    <source>
        <dbReference type="EMBL" id="MFD0726740.1"/>
    </source>
</evidence>
<dbReference type="InterPro" id="IPR000073">
    <property type="entry name" value="AB_hydrolase_1"/>
</dbReference>